<dbReference type="GO" id="GO:0005886">
    <property type="term" value="C:plasma membrane"/>
    <property type="evidence" value="ECO:0007669"/>
    <property type="project" value="TreeGrafter"/>
</dbReference>
<dbReference type="Proteomes" id="UP000281343">
    <property type="component" value="Unassembled WGS sequence"/>
</dbReference>
<dbReference type="AlphaFoldDB" id="A0A3L9XYP7"/>
<comment type="caution">
    <text evidence="1">The sequence shown here is derived from an EMBL/GenBank/DDBJ whole genome shotgun (WGS) entry which is preliminary data.</text>
</comment>
<dbReference type="RefSeq" id="WP_121898368.1">
    <property type="nucleotide sequence ID" value="NZ_RCNT01000006.1"/>
</dbReference>
<dbReference type="PANTHER" id="PTHR30050:SF5">
    <property type="entry name" value="DNAA REGULATORY INACTIVATOR HDA"/>
    <property type="match status" value="1"/>
</dbReference>
<proteinExistence type="predicted"/>
<name>A0A3L9XYP7_9RHOB</name>
<organism evidence="1 2">
    <name type="scientific">Rhodophyticola porphyridii</name>
    <dbReference type="NCBI Taxonomy" id="1852017"/>
    <lineage>
        <taxon>Bacteria</taxon>
        <taxon>Pseudomonadati</taxon>
        <taxon>Pseudomonadota</taxon>
        <taxon>Alphaproteobacteria</taxon>
        <taxon>Rhodobacterales</taxon>
        <taxon>Roseobacteraceae</taxon>
        <taxon>Rhodophyticola</taxon>
    </lineage>
</organism>
<dbReference type="EMBL" id="RCNT01000006">
    <property type="protein sequence ID" value="RMA41654.1"/>
    <property type="molecule type" value="Genomic_DNA"/>
</dbReference>
<accession>A0A3L9XYP7</accession>
<protein>
    <submittedName>
        <fullName evidence="1">Chromosomal replication initiator DnaA</fullName>
    </submittedName>
</protein>
<dbReference type="GO" id="GO:0006270">
    <property type="term" value="P:DNA replication initiation"/>
    <property type="evidence" value="ECO:0007669"/>
    <property type="project" value="TreeGrafter"/>
</dbReference>
<reference evidence="1 2" key="1">
    <citation type="submission" date="2018-10" db="EMBL/GenBank/DDBJ databases">
        <authorList>
            <person name="Jung H.S."/>
            <person name="Jeon C.O."/>
        </authorList>
    </citation>
    <scope>NUCLEOTIDE SEQUENCE [LARGE SCALE GENOMIC DNA]</scope>
    <source>
        <strain evidence="1 2">MA-7-27</strain>
    </source>
</reference>
<sequence>MAEQLVFDLPPRAAMGREDFFVSPGNAAAVAGIDGWQGWPFGKMLLVGPEGAGKTHLVHVWADIVGARVIKARDLTDAAGETLARAPGVAVEDVDEIAGRGDVETALFHLHNALAQRGAPLLLTARAAPERWGLDLPDLDSRMRQAGVLRLAPPDDALLAAVMMKLALDREMPLKPRILSYALTRIERSFAAAQAFITALDAMALAAKRPPTRKMAKAILAEDKD</sequence>
<dbReference type="PANTHER" id="PTHR30050">
    <property type="entry name" value="CHROMOSOMAL REPLICATION INITIATOR PROTEIN DNAA"/>
    <property type="match status" value="1"/>
</dbReference>
<dbReference type="SUPFAM" id="SSF52540">
    <property type="entry name" value="P-loop containing nucleoside triphosphate hydrolases"/>
    <property type="match status" value="1"/>
</dbReference>
<dbReference type="InterPro" id="IPR027417">
    <property type="entry name" value="P-loop_NTPase"/>
</dbReference>
<dbReference type="Gene3D" id="1.10.8.60">
    <property type="match status" value="1"/>
</dbReference>
<dbReference type="OrthoDB" id="7390113at2"/>
<evidence type="ECO:0000313" key="2">
    <source>
        <dbReference type="Proteomes" id="UP000281343"/>
    </source>
</evidence>
<evidence type="ECO:0000313" key="1">
    <source>
        <dbReference type="EMBL" id="RMA41654.1"/>
    </source>
</evidence>
<dbReference type="Gene3D" id="3.40.50.300">
    <property type="entry name" value="P-loop containing nucleotide triphosphate hydrolases"/>
    <property type="match status" value="1"/>
</dbReference>
<keyword evidence="2" id="KW-1185">Reference proteome</keyword>
<dbReference type="GO" id="GO:0003688">
    <property type="term" value="F:DNA replication origin binding"/>
    <property type="evidence" value="ECO:0007669"/>
    <property type="project" value="TreeGrafter"/>
</dbReference>
<gene>
    <name evidence="1" type="ORF">D9R08_12300</name>
</gene>